<dbReference type="PANTHER" id="PTHR30086">
    <property type="entry name" value="ARGININE EXPORTER PROTEIN ARGO"/>
    <property type="match status" value="1"/>
</dbReference>
<keyword evidence="7" id="KW-0732">Signal</keyword>
<evidence type="ECO:0000256" key="2">
    <source>
        <dbReference type="ARBA" id="ARBA00022475"/>
    </source>
</evidence>
<feature type="signal peptide" evidence="7">
    <location>
        <begin position="1"/>
        <end position="25"/>
    </location>
</feature>
<evidence type="ECO:0000256" key="1">
    <source>
        <dbReference type="ARBA" id="ARBA00004651"/>
    </source>
</evidence>
<comment type="caution">
    <text evidence="8">The sequence shown here is derived from an EMBL/GenBank/DDBJ whole genome shotgun (WGS) entry which is preliminary data.</text>
</comment>
<reference evidence="8 9" key="1">
    <citation type="submission" date="2020-11" db="EMBL/GenBank/DDBJ databases">
        <title>Vibrio nitrifigilis sp. nov., a marine nitrogen-fixing bacterium isolated from the lagoon sediment of an islet inside an atoll.</title>
        <authorList>
            <person name="Wang L.-T."/>
            <person name="Shieh W.Y."/>
        </authorList>
    </citation>
    <scope>NUCLEOTIDE SEQUENCE [LARGE SCALE GENOMIC DNA]</scope>
    <source>
        <strain evidence="8 9">NFV-1</strain>
    </source>
</reference>
<keyword evidence="2" id="KW-1003">Cell membrane</keyword>
<dbReference type="PIRSF" id="PIRSF006324">
    <property type="entry name" value="LeuE"/>
    <property type="match status" value="1"/>
</dbReference>
<evidence type="ECO:0000313" key="9">
    <source>
        <dbReference type="Proteomes" id="UP000597206"/>
    </source>
</evidence>
<keyword evidence="9" id="KW-1185">Reference proteome</keyword>
<keyword evidence="5 6" id="KW-0472">Membrane</keyword>
<evidence type="ECO:0000313" key="8">
    <source>
        <dbReference type="EMBL" id="MBF9001496.1"/>
    </source>
</evidence>
<feature type="transmembrane region" description="Helical" evidence="6">
    <location>
        <begin position="116"/>
        <end position="139"/>
    </location>
</feature>
<keyword evidence="3 6" id="KW-0812">Transmembrane</keyword>
<dbReference type="Proteomes" id="UP000597206">
    <property type="component" value="Unassembled WGS sequence"/>
</dbReference>
<accession>A0ABS0GGD1</accession>
<keyword evidence="4 6" id="KW-1133">Transmembrane helix</keyword>
<feature type="chain" id="PRO_5045247096" evidence="7">
    <location>
        <begin position="26"/>
        <end position="203"/>
    </location>
</feature>
<comment type="subcellular location">
    <subcellularLocation>
        <location evidence="1">Cell membrane</location>
        <topology evidence="1">Multi-pass membrane protein</topology>
    </subcellularLocation>
</comment>
<evidence type="ECO:0000256" key="4">
    <source>
        <dbReference type="ARBA" id="ARBA00022989"/>
    </source>
</evidence>
<organism evidence="8 9">
    <name type="scientific">Vibrio nitrifigilis</name>
    <dbReference type="NCBI Taxonomy" id="2789781"/>
    <lineage>
        <taxon>Bacteria</taxon>
        <taxon>Pseudomonadati</taxon>
        <taxon>Pseudomonadota</taxon>
        <taxon>Gammaproteobacteria</taxon>
        <taxon>Vibrionales</taxon>
        <taxon>Vibrionaceae</taxon>
        <taxon>Vibrio</taxon>
    </lineage>
</organism>
<sequence>MTFTFFSTLLSICLLGAMSPGPSLAVVAKHSLSGGRLYGVTTAWSHSLGILIYAILTISGLSLVLERSPFAFKSITYLGAAYLAYLGVRSLLSKGGIEDKLKSGEKSSILEAIRDGFAISILNPKIALFFIALFSQFIGVSQAVQDKAIISVIPPLLDGLWYTLIAIILSSSNVIERIRAKASLIDKISGIILLSLAVKVIFI</sequence>
<dbReference type="EMBL" id="JADPMR010000001">
    <property type="protein sequence ID" value="MBF9001496.1"/>
    <property type="molecule type" value="Genomic_DNA"/>
</dbReference>
<protein>
    <submittedName>
        <fullName evidence="8">LysE family translocator</fullName>
    </submittedName>
</protein>
<name>A0ABS0GGD1_9VIBR</name>
<feature type="transmembrane region" description="Helical" evidence="6">
    <location>
        <begin position="44"/>
        <end position="65"/>
    </location>
</feature>
<evidence type="ECO:0000256" key="5">
    <source>
        <dbReference type="ARBA" id="ARBA00023136"/>
    </source>
</evidence>
<feature type="transmembrane region" description="Helical" evidence="6">
    <location>
        <begin position="159"/>
        <end position="175"/>
    </location>
</feature>
<dbReference type="Pfam" id="PF01810">
    <property type="entry name" value="LysE"/>
    <property type="match status" value="1"/>
</dbReference>
<evidence type="ECO:0000256" key="3">
    <source>
        <dbReference type="ARBA" id="ARBA00022692"/>
    </source>
</evidence>
<dbReference type="RefSeq" id="WP_196123723.1">
    <property type="nucleotide sequence ID" value="NZ_JADPMR010000001.1"/>
</dbReference>
<evidence type="ECO:0000256" key="7">
    <source>
        <dbReference type="SAM" id="SignalP"/>
    </source>
</evidence>
<dbReference type="PANTHER" id="PTHR30086:SF16">
    <property type="entry name" value="AMINO ACID EFFLUX PERMEASE RHTB FAMILY"/>
    <property type="match status" value="1"/>
</dbReference>
<proteinExistence type="predicted"/>
<gene>
    <name evidence="8" type="ORF">I1A42_13385</name>
</gene>
<evidence type="ECO:0000256" key="6">
    <source>
        <dbReference type="SAM" id="Phobius"/>
    </source>
</evidence>
<dbReference type="InterPro" id="IPR001123">
    <property type="entry name" value="LeuE-type"/>
</dbReference>